<dbReference type="InterPro" id="IPR027385">
    <property type="entry name" value="Beta-barrel_OMP"/>
</dbReference>
<reference evidence="5" key="1">
    <citation type="submission" date="2016-10" db="EMBL/GenBank/DDBJ databases">
        <authorList>
            <person name="Varghese N."/>
            <person name="Submissions S."/>
        </authorList>
    </citation>
    <scope>NUCLEOTIDE SEQUENCE [LARGE SCALE GENOMIC DNA]</scope>
    <source>
        <strain evidence="5">OR362-8,ATCC BAA-1266,JCM 13504</strain>
    </source>
</reference>
<gene>
    <name evidence="4" type="ORF">SAMN04515668_2044</name>
</gene>
<name>A0A1I5XU38_HYMAR</name>
<keyword evidence="1 2" id="KW-0732">Signal</keyword>
<sequence>MRSLPSFYRSRFRLLLGSSMGLLSILPAGAAMASTVADSTQAAPRFNVGMQAVHFRFAGLGQIGSNGKPLAYNGLMPSVGYRFNSRWQVEVAAVWRGKKAEGPMTVLDYPNGGLYRYFDTYQSYAVPIVARFSLLPRQRRWGVEAVAGFSILHSLVEGNRSMTEAGQPVQPFQVSGFTEANDLPLALGAALTYAPSKHWTVRGEGRLNWSWMGSVAGAVLFGGVFLPQTGVSAGVQYNFGLGL</sequence>
<dbReference type="InterPro" id="IPR011250">
    <property type="entry name" value="OMP/PagP_B-barrel"/>
</dbReference>
<keyword evidence="5" id="KW-1185">Reference proteome</keyword>
<evidence type="ECO:0000259" key="3">
    <source>
        <dbReference type="Pfam" id="PF13505"/>
    </source>
</evidence>
<dbReference type="SUPFAM" id="SSF56925">
    <property type="entry name" value="OMPA-like"/>
    <property type="match status" value="1"/>
</dbReference>
<evidence type="ECO:0000256" key="1">
    <source>
        <dbReference type="ARBA" id="ARBA00022729"/>
    </source>
</evidence>
<dbReference type="AlphaFoldDB" id="A0A1I5XU38"/>
<dbReference type="Proteomes" id="UP000199029">
    <property type="component" value="Unassembled WGS sequence"/>
</dbReference>
<feature type="domain" description="Outer membrane protein beta-barrel" evidence="3">
    <location>
        <begin position="25"/>
        <end position="239"/>
    </location>
</feature>
<protein>
    <submittedName>
        <fullName evidence="4">Outer membrane protein beta-barrel domain-containing protein</fullName>
    </submittedName>
</protein>
<accession>A0A1I5XU38</accession>
<proteinExistence type="predicted"/>
<dbReference type="OrthoDB" id="879972at2"/>
<dbReference type="Pfam" id="PF13505">
    <property type="entry name" value="OMP_b-brl"/>
    <property type="match status" value="1"/>
</dbReference>
<feature type="signal peptide" evidence="2">
    <location>
        <begin position="1"/>
        <end position="33"/>
    </location>
</feature>
<dbReference type="STRING" id="1227077.SAMN04515668_2044"/>
<dbReference type="EMBL" id="FOXS01000002">
    <property type="protein sequence ID" value="SFQ35491.1"/>
    <property type="molecule type" value="Genomic_DNA"/>
</dbReference>
<dbReference type="Gene3D" id="2.40.160.20">
    <property type="match status" value="1"/>
</dbReference>
<evidence type="ECO:0000313" key="5">
    <source>
        <dbReference type="Proteomes" id="UP000199029"/>
    </source>
</evidence>
<evidence type="ECO:0000256" key="2">
    <source>
        <dbReference type="SAM" id="SignalP"/>
    </source>
</evidence>
<evidence type="ECO:0000313" key="4">
    <source>
        <dbReference type="EMBL" id="SFQ35491.1"/>
    </source>
</evidence>
<organism evidence="4 5">
    <name type="scientific">Hymenobacter arizonensis</name>
    <name type="common">Siccationidurans arizonensis</name>
    <dbReference type="NCBI Taxonomy" id="1227077"/>
    <lineage>
        <taxon>Bacteria</taxon>
        <taxon>Pseudomonadati</taxon>
        <taxon>Bacteroidota</taxon>
        <taxon>Cytophagia</taxon>
        <taxon>Cytophagales</taxon>
        <taxon>Hymenobacteraceae</taxon>
        <taxon>Hymenobacter</taxon>
    </lineage>
</organism>
<feature type="chain" id="PRO_5011533285" evidence="2">
    <location>
        <begin position="34"/>
        <end position="243"/>
    </location>
</feature>